<evidence type="ECO:0008006" key="3">
    <source>
        <dbReference type="Google" id="ProtNLM"/>
    </source>
</evidence>
<accession>A0A366KBR8</accession>
<dbReference type="OrthoDB" id="5118955at2"/>
<keyword evidence="2" id="KW-1185">Reference proteome</keyword>
<evidence type="ECO:0000313" key="2">
    <source>
        <dbReference type="Proteomes" id="UP000252345"/>
    </source>
</evidence>
<dbReference type="RefSeq" id="WP_113853800.1">
    <property type="nucleotide sequence ID" value="NZ_PDCH01000012.1"/>
</dbReference>
<comment type="caution">
    <text evidence="1">The sequence shown here is derived from an EMBL/GenBank/DDBJ whole genome shotgun (WGS) entry which is preliminary data.</text>
</comment>
<protein>
    <recommendedName>
        <fullName evidence="3">Ribbon-helix-helix protein CopG domain-containing protein</fullName>
    </recommendedName>
</protein>
<reference evidence="1 2" key="1">
    <citation type="submission" date="2017-10" db="EMBL/GenBank/DDBJ databases">
        <title>Bifidobacterium xylocopum sp. nov. and Bifidobacterium aemilianum sp. nov., from the carpenter bee (Xylocopa violacea) digestive tract.</title>
        <authorList>
            <person name="Alberoni D."/>
            <person name="Baffoni L."/>
            <person name="Di Gioia D."/>
            <person name="Gaggia F."/>
            <person name="Biavati B."/>
        </authorList>
    </citation>
    <scope>NUCLEOTIDE SEQUENCE [LARGE SCALE GENOMIC DNA]</scope>
    <source>
        <strain evidence="1 2">XV2</strain>
    </source>
</reference>
<evidence type="ECO:0000313" key="1">
    <source>
        <dbReference type="EMBL" id="RBP99039.1"/>
    </source>
</evidence>
<gene>
    <name evidence="1" type="ORF">CRD59_06110</name>
</gene>
<name>A0A366KBR8_9BIFI</name>
<dbReference type="Proteomes" id="UP000252345">
    <property type="component" value="Unassembled WGS sequence"/>
</dbReference>
<dbReference type="EMBL" id="PDCH01000012">
    <property type="protein sequence ID" value="RBP99039.1"/>
    <property type="molecule type" value="Genomic_DNA"/>
</dbReference>
<dbReference type="AlphaFoldDB" id="A0A366KBR8"/>
<proteinExistence type="predicted"/>
<organism evidence="1 2">
    <name type="scientific">Bifidobacterium xylocopae</name>
    <dbReference type="NCBI Taxonomy" id="2493119"/>
    <lineage>
        <taxon>Bacteria</taxon>
        <taxon>Bacillati</taxon>
        <taxon>Actinomycetota</taxon>
        <taxon>Actinomycetes</taxon>
        <taxon>Bifidobacteriales</taxon>
        <taxon>Bifidobacteriaceae</taxon>
        <taxon>Bifidobacterium</taxon>
    </lineage>
</organism>
<sequence>MTGFTAKEIAEFDEMERKVASGEVAGSGHPNRCPGGGARLLMQATGAGSLEEAERIALGRPRVGEEKHGRSPVVRFVAPERVKEGVEQQARRRGINASEMWRQIAEQFLAANKA</sequence>